<keyword evidence="1" id="KW-0812">Transmembrane</keyword>
<protein>
    <recommendedName>
        <fullName evidence="4">Phosphoglycolate phosphatase</fullName>
    </recommendedName>
</protein>
<proteinExistence type="predicted"/>
<evidence type="ECO:0000313" key="2">
    <source>
        <dbReference type="EMBL" id="KGF32852.1"/>
    </source>
</evidence>
<name>A0A096AQG2_9BACT</name>
<gene>
    <name evidence="2" type="ORF">HMPREF2137_12640</name>
</gene>
<accession>A0A096AQG2</accession>
<comment type="caution">
    <text evidence="2">The sequence shown here is derived from an EMBL/GenBank/DDBJ whole genome shotgun (WGS) entry which is preliminary data.</text>
</comment>
<evidence type="ECO:0000313" key="3">
    <source>
        <dbReference type="Proteomes" id="UP000029556"/>
    </source>
</evidence>
<dbReference type="AlphaFoldDB" id="A0A096AQG2"/>
<evidence type="ECO:0008006" key="4">
    <source>
        <dbReference type="Google" id="ProtNLM"/>
    </source>
</evidence>
<sequence length="95" mass="10776">MKQTVSRMKQWLQGLSFRTGVIVLCICIPCYILSFAQMLLPISQASKGALWVVFFGLAKTFQYGGLTILGVDGYKRLKNKFGHHKKNKKPRTPQD</sequence>
<keyword evidence="1" id="KW-1133">Transmembrane helix</keyword>
<dbReference type="RefSeq" id="WP_036875095.1">
    <property type="nucleotide sequence ID" value="NZ_JRNN01000097.1"/>
</dbReference>
<evidence type="ECO:0000256" key="1">
    <source>
        <dbReference type="SAM" id="Phobius"/>
    </source>
</evidence>
<dbReference type="Proteomes" id="UP000029556">
    <property type="component" value="Unassembled WGS sequence"/>
</dbReference>
<dbReference type="OrthoDB" id="1315649at2"/>
<reference evidence="2 3" key="1">
    <citation type="submission" date="2014-07" db="EMBL/GenBank/DDBJ databases">
        <authorList>
            <person name="McCorrison J."/>
            <person name="Sanka R."/>
            <person name="Torralba M."/>
            <person name="Gillis M."/>
            <person name="Haft D.H."/>
            <person name="Methe B."/>
            <person name="Sutton G."/>
            <person name="Nelson K.E."/>
        </authorList>
    </citation>
    <scope>NUCLEOTIDE SEQUENCE [LARGE SCALE GENOMIC DNA]</scope>
    <source>
        <strain evidence="2 3">DNF00853</strain>
    </source>
</reference>
<keyword evidence="1" id="KW-0472">Membrane</keyword>
<dbReference type="EMBL" id="JRNN01000097">
    <property type="protein sequence ID" value="KGF32852.1"/>
    <property type="molecule type" value="Genomic_DNA"/>
</dbReference>
<feature type="transmembrane region" description="Helical" evidence="1">
    <location>
        <begin position="48"/>
        <end position="71"/>
    </location>
</feature>
<feature type="transmembrane region" description="Helical" evidence="1">
    <location>
        <begin position="21"/>
        <end position="42"/>
    </location>
</feature>
<organism evidence="2 3">
    <name type="scientific">Hoylesella buccalis DNF00853</name>
    <dbReference type="NCBI Taxonomy" id="1401074"/>
    <lineage>
        <taxon>Bacteria</taxon>
        <taxon>Pseudomonadati</taxon>
        <taxon>Bacteroidota</taxon>
        <taxon>Bacteroidia</taxon>
        <taxon>Bacteroidales</taxon>
        <taxon>Prevotellaceae</taxon>
        <taxon>Hoylesella</taxon>
    </lineage>
</organism>